<dbReference type="Gene3D" id="1.25.40.10">
    <property type="entry name" value="Tetratricopeptide repeat domain"/>
    <property type="match status" value="2"/>
</dbReference>
<dbReference type="GO" id="GO:0030246">
    <property type="term" value="F:carbohydrate binding"/>
    <property type="evidence" value="ECO:0007669"/>
    <property type="project" value="InterPro"/>
</dbReference>
<evidence type="ECO:0000313" key="3">
    <source>
        <dbReference type="EMBL" id="QHW29862.1"/>
    </source>
</evidence>
<feature type="transmembrane region" description="Helical" evidence="2">
    <location>
        <begin position="12"/>
        <end position="30"/>
    </location>
</feature>
<name>A0A6C0NZF9_9BACL</name>
<keyword evidence="2" id="KW-0812">Transmembrane</keyword>
<dbReference type="SUPFAM" id="SSF49452">
    <property type="entry name" value="Starch-binding domain-like"/>
    <property type="match status" value="1"/>
</dbReference>
<keyword evidence="2" id="KW-1133">Transmembrane helix</keyword>
<keyword evidence="4" id="KW-1185">Reference proteome</keyword>
<keyword evidence="2" id="KW-0472">Membrane</keyword>
<organism evidence="3 4">
    <name type="scientific">Paenibacillus rhizovicinus</name>
    <dbReference type="NCBI Taxonomy" id="2704463"/>
    <lineage>
        <taxon>Bacteria</taxon>
        <taxon>Bacillati</taxon>
        <taxon>Bacillota</taxon>
        <taxon>Bacilli</taxon>
        <taxon>Bacillales</taxon>
        <taxon>Paenibacillaceae</taxon>
        <taxon>Paenibacillus</taxon>
    </lineage>
</organism>
<dbReference type="Proteomes" id="UP000479114">
    <property type="component" value="Chromosome"/>
</dbReference>
<evidence type="ECO:0000256" key="2">
    <source>
        <dbReference type="SAM" id="Phobius"/>
    </source>
</evidence>
<feature type="compositionally biased region" description="Basic and acidic residues" evidence="1">
    <location>
        <begin position="230"/>
        <end position="241"/>
    </location>
</feature>
<evidence type="ECO:0008006" key="5">
    <source>
        <dbReference type="Google" id="ProtNLM"/>
    </source>
</evidence>
<evidence type="ECO:0000256" key="1">
    <source>
        <dbReference type="SAM" id="MobiDB-lite"/>
    </source>
</evidence>
<dbReference type="KEGG" id="prz:GZH47_02795"/>
<dbReference type="InterPro" id="IPR013784">
    <property type="entry name" value="Carb-bd-like_fold"/>
</dbReference>
<dbReference type="InterPro" id="IPR011990">
    <property type="entry name" value="TPR-like_helical_dom_sf"/>
</dbReference>
<sequence>MKLKIRVKVKHLVMGLVSASLLIGFGYKAMPIMADLAGVDPSGWDADASKWKHIQKDVLNDGSDTLTHAFQVYVGPDNTFGTGIPGIKPKMPWDAKLPLLISYVEEGPAAGTYLSQAAKQLALYYSLTGENDKAIQVLETAERRLGKNETYQLVQLQVEQAQQLFQLGEYEQAEGLLDEIQKQMLKARLYSADLDVRIAQLKAKILMRQGKLSQALDDVNRQIASSHDGPSSRDAKQDGGSRLEQLEALRRVLQERSEELKGASLSVVSGTVIRSDGTPMAHAGVFLRTQDAINHSLTETEPYQMMTDDQGRYSFADVLPGAYQLALGFDYDQIDGWVWPVNYDEWIDVAVGKDVTYPVVLQPLMSVTAPVNNAVLTGDGVTFSWQPVEGAAYYKLLGTIDMKDMHGTSSIGVTIHDRIPGHAVHVPMDTLYNVTSGFAYNTIDDKLVPDPFTLLAFAYPGKRFAWNVEAYDSKGNKLTQSNGYRLTKNTMGDLPFFSLKARTLTQADQLLLDNRVDDAMAAYKSAWESDHTDAYSLGKIIKLYGVLDEDDRSNTTSKQELLPYELHMAELNPRLSDCYWLMEYYRDLRDWDRVRQYYELGLGLDQYDSVAYIKSEYASALLSQGKIDEALELLAEVVPQDNNHEEIGPYLAADIYVSGSLAHAMTIAELYPEREIGESKVTDWLKLLQMMKAESIEKSAYMKELKQALLWQCTGRQDELDQWDKSADYRAMGHFLSALANKID</sequence>
<proteinExistence type="predicted"/>
<feature type="region of interest" description="Disordered" evidence="1">
    <location>
        <begin position="222"/>
        <end position="241"/>
    </location>
</feature>
<dbReference type="RefSeq" id="WP_162638431.1">
    <property type="nucleotide sequence ID" value="NZ_CP048286.1"/>
</dbReference>
<dbReference type="SUPFAM" id="SSF48452">
    <property type="entry name" value="TPR-like"/>
    <property type="match status" value="1"/>
</dbReference>
<dbReference type="Gene3D" id="2.60.40.1120">
    <property type="entry name" value="Carboxypeptidase-like, regulatory domain"/>
    <property type="match status" value="1"/>
</dbReference>
<reference evidence="3 4" key="1">
    <citation type="submission" date="2020-02" db="EMBL/GenBank/DDBJ databases">
        <title>Paenibacillus sp. nov., isolated from rhizosphere soil of tomato.</title>
        <authorList>
            <person name="Weon H.-Y."/>
            <person name="Lee S.A."/>
        </authorList>
    </citation>
    <scope>NUCLEOTIDE SEQUENCE [LARGE SCALE GENOMIC DNA]</scope>
    <source>
        <strain evidence="3 4">14171R-81</strain>
    </source>
</reference>
<dbReference type="EMBL" id="CP048286">
    <property type="protein sequence ID" value="QHW29862.1"/>
    <property type="molecule type" value="Genomic_DNA"/>
</dbReference>
<accession>A0A6C0NZF9</accession>
<gene>
    <name evidence="3" type="ORF">GZH47_02795</name>
</gene>
<evidence type="ECO:0000313" key="4">
    <source>
        <dbReference type="Proteomes" id="UP000479114"/>
    </source>
</evidence>
<dbReference type="AlphaFoldDB" id="A0A6C0NZF9"/>
<protein>
    <recommendedName>
        <fullName evidence="5">Carboxypeptidase regulatory-like domain-containing protein</fullName>
    </recommendedName>
</protein>